<dbReference type="InterPro" id="IPR018517">
    <property type="entry name" value="tRNA_hU_synthase_CS"/>
</dbReference>
<feature type="site" description="Interacts with tRNA; defines subfamily-specific binding signature" evidence="9">
    <location>
        <position position="35"/>
    </location>
</feature>
<feature type="active site" description="Proton donor" evidence="9">
    <location>
        <position position="98"/>
    </location>
</feature>
<feature type="site" description="Interacts with tRNA" evidence="9">
    <location>
        <position position="95"/>
    </location>
</feature>
<dbReference type="CDD" id="cd02801">
    <property type="entry name" value="DUS_like_FMN"/>
    <property type="match status" value="1"/>
</dbReference>
<feature type="binding site" evidence="9">
    <location>
        <begin position="199"/>
        <end position="201"/>
    </location>
    <ligand>
        <name>FMN</name>
        <dbReference type="ChEBI" id="CHEBI:58210"/>
    </ligand>
</feature>
<keyword evidence="2 9" id="KW-0820">tRNA-binding</keyword>
<evidence type="ECO:0000256" key="10">
    <source>
        <dbReference type="PIRNR" id="PIRNR006621"/>
    </source>
</evidence>
<dbReference type="SUPFAM" id="SSF51395">
    <property type="entry name" value="FMN-linked oxidoreductases"/>
    <property type="match status" value="1"/>
</dbReference>
<dbReference type="NCBIfam" id="NF007838">
    <property type="entry name" value="PRK10550.1"/>
    <property type="match status" value="1"/>
</dbReference>
<feature type="site" description="Interacts with tRNA; defines subfamily-specific binding signature" evidence="9">
    <location>
        <position position="271"/>
    </location>
</feature>
<dbReference type="PROSITE" id="PS01136">
    <property type="entry name" value="UPF0034"/>
    <property type="match status" value="1"/>
</dbReference>
<evidence type="ECO:0000256" key="9">
    <source>
        <dbReference type="HAMAP-Rule" id="MF_02043"/>
    </source>
</evidence>
<evidence type="ECO:0000256" key="1">
    <source>
        <dbReference type="ARBA" id="ARBA00001917"/>
    </source>
</evidence>
<feature type="site" description="Interacts with tRNA" evidence="9">
    <location>
        <position position="176"/>
    </location>
</feature>
<dbReference type="PANTHER" id="PTHR11082">
    <property type="entry name" value="TRNA-DIHYDROURIDINE SYNTHASE"/>
    <property type="match status" value="1"/>
</dbReference>
<dbReference type="HAMAP" id="MF_02043">
    <property type="entry name" value="DusC_subfam"/>
    <property type="match status" value="1"/>
</dbReference>
<comment type="catalytic activity">
    <reaction evidence="9">
        <text>5,6-dihydrouridine(16) in tRNA + NAD(+) = uridine(16) in tRNA + NADH + H(+)</text>
        <dbReference type="Rhea" id="RHEA:53380"/>
        <dbReference type="Rhea" id="RHEA-COMP:13543"/>
        <dbReference type="Rhea" id="RHEA-COMP:13544"/>
        <dbReference type="ChEBI" id="CHEBI:15378"/>
        <dbReference type="ChEBI" id="CHEBI:57540"/>
        <dbReference type="ChEBI" id="CHEBI:57945"/>
        <dbReference type="ChEBI" id="CHEBI:65315"/>
        <dbReference type="ChEBI" id="CHEBI:74443"/>
    </reaction>
</comment>
<feature type="site" description="Interacts with tRNA; defines subfamily-specific binding signature" evidence="9">
    <location>
        <position position="273"/>
    </location>
</feature>
<feature type="binding site" evidence="9">
    <location>
        <position position="139"/>
    </location>
    <ligand>
        <name>FMN</name>
        <dbReference type="ChEBI" id="CHEBI:58210"/>
    </ligand>
</feature>
<evidence type="ECO:0000256" key="4">
    <source>
        <dbReference type="ARBA" id="ARBA00022643"/>
    </source>
</evidence>
<evidence type="ECO:0000313" key="13">
    <source>
        <dbReference type="EMBL" id="GAA0852945.1"/>
    </source>
</evidence>
<feature type="domain" description="DUS-like FMN-binding" evidence="12">
    <location>
        <begin position="5"/>
        <end position="240"/>
    </location>
</feature>
<evidence type="ECO:0000256" key="5">
    <source>
        <dbReference type="ARBA" id="ARBA00022694"/>
    </source>
</evidence>
<comment type="similarity">
    <text evidence="10">Belongs to the dus family.</text>
</comment>
<organism evidence="13 14">
    <name type="scientific">Aliiglaciecola litoralis</name>
    <dbReference type="NCBI Taxonomy" id="582857"/>
    <lineage>
        <taxon>Bacteria</taxon>
        <taxon>Pseudomonadati</taxon>
        <taxon>Pseudomonadota</taxon>
        <taxon>Gammaproteobacteria</taxon>
        <taxon>Alteromonadales</taxon>
        <taxon>Alteromonadaceae</taxon>
        <taxon>Aliiglaciecola</taxon>
    </lineage>
</organism>
<feature type="site" description="Interacts with tRNA" evidence="9">
    <location>
        <position position="278"/>
    </location>
</feature>
<gene>
    <name evidence="9" type="primary">dusC</name>
    <name evidence="13" type="ORF">GCM10009114_04410</name>
</gene>
<dbReference type="EC" id="1.3.1.-" evidence="9"/>
<reference evidence="14" key="1">
    <citation type="journal article" date="2019" name="Int. J. Syst. Evol. Microbiol.">
        <title>The Global Catalogue of Microorganisms (GCM) 10K type strain sequencing project: providing services to taxonomists for standard genome sequencing and annotation.</title>
        <authorList>
            <consortium name="The Broad Institute Genomics Platform"/>
            <consortium name="The Broad Institute Genome Sequencing Center for Infectious Disease"/>
            <person name="Wu L."/>
            <person name="Ma J."/>
        </authorList>
    </citation>
    <scope>NUCLEOTIDE SEQUENCE [LARGE SCALE GENOMIC DNA]</scope>
    <source>
        <strain evidence="14">JCM 15896</strain>
    </source>
</reference>
<evidence type="ECO:0000256" key="11">
    <source>
        <dbReference type="SAM" id="MobiDB-lite"/>
    </source>
</evidence>
<evidence type="ECO:0000256" key="8">
    <source>
        <dbReference type="ARBA" id="ARBA00023002"/>
    </source>
</evidence>
<keyword evidence="5 9" id="KW-0819">tRNA processing</keyword>
<evidence type="ECO:0000256" key="2">
    <source>
        <dbReference type="ARBA" id="ARBA00022555"/>
    </source>
</evidence>
<dbReference type="InterPro" id="IPR042270">
    <property type="entry name" value="DusC_C"/>
</dbReference>
<evidence type="ECO:0000256" key="6">
    <source>
        <dbReference type="ARBA" id="ARBA00022857"/>
    </source>
</evidence>
<dbReference type="Gene3D" id="1.20.225.30">
    <property type="entry name" value="Dihydrouridine synthase, C-terminal recognition domain"/>
    <property type="match status" value="1"/>
</dbReference>
<keyword evidence="4 9" id="KW-0288">FMN</keyword>
<keyword evidence="8 9" id="KW-0560">Oxidoreductase</keyword>
<comment type="cofactor">
    <cofactor evidence="1 9 10">
        <name>FMN</name>
        <dbReference type="ChEBI" id="CHEBI:58210"/>
    </cofactor>
</comment>
<dbReference type="RefSeq" id="WP_343856099.1">
    <property type="nucleotide sequence ID" value="NZ_BAAAFD010000001.1"/>
</dbReference>
<protein>
    <recommendedName>
        <fullName evidence="9">tRNA-dihydrouridine(16) synthase</fullName>
        <ecNumber evidence="9">1.3.1.-</ecNumber>
    </recommendedName>
    <alternativeName>
        <fullName evidence="9">U16-specific dihydrouridine synthase</fullName>
        <shortName evidence="9">U16-specific Dus</shortName>
    </alternativeName>
    <alternativeName>
        <fullName evidence="9">tRNA-dihydrouridine synthase C</fullName>
    </alternativeName>
</protein>
<keyword evidence="3 9" id="KW-0285">Flavoprotein</keyword>
<dbReference type="PIRSF" id="PIRSF006621">
    <property type="entry name" value="Dus"/>
    <property type="match status" value="1"/>
</dbReference>
<dbReference type="Pfam" id="PF01207">
    <property type="entry name" value="Dus"/>
    <property type="match status" value="1"/>
</dbReference>
<evidence type="ECO:0000259" key="12">
    <source>
        <dbReference type="Pfam" id="PF01207"/>
    </source>
</evidence>
<dbReference type="InterPro" id="IPR032886">
    <property type="entry name" value="DusC"/>
</dbReference>
<comment type="caution">
    <text evidence="13">The sequence shown here is derived from an EMBL/GenBank/DDBJ whole genome shotgun (WGS) entry which is preliminary data.</text>
</comment>
<feature type="binding site" evidence="9">
    <location>
        <begin position="223"/>
        <end position="224"/>
    </location>
    <ligand>
        <name>FMN</name>
        <dbReference type="ChEBI" id="CHEBI:58210"/>
    </ligand>
</feature>
<sequence length="329" mass="36471">MKIVLAPMEGVVDHLMRDMLTQVGGFDHCVTEFVRVVDQLLPQKVYYRLCPELRNQGLTPSGVPVKVQLLGQEPDWLAENAVRAIELGSHGVDLNFGCPAKTVNKSKGGAVLLKEPDALYSIVSAVRKAVPQGHQVTAKMRLGFDDKSLAIENAQAIEQAGADSLAIHARTKVEGYKPPAYWQHIALIKAHTQIPIIANGEIWTKANAQQCQLESHCQDIMLGRGALAMPNLAQVIRGNQQPMSWQQVKQLLLDYSGYEIFGDKGRYYPNRIKQWLGYLKVQYSEAQSLFLTIRSMTRSEDIVAVLAQPDTEHASESNNPLPIREHSGA</sequence>
<evidence type="ECO:0000256" key="3">
    <source>
        <dbReference type="ARBA" id="ARBA00022630"/>
    </source>
</evidence>
<keyword evidence="6 9" id="KW-0521">NADP</keyword>
<dbReference type="EMBL" id="BAAAFD010000001">
    <property type="protein sequence ID" value="GAA0852945.1"/>
    <property type="molecule type" value="Genomic_DNA"/>
</dbReference>
<name>A0ABP3WM93_9ALTE</name>
<keyword evidence="7 9" id="KW-0694">RNA-binding</keyword>
<keyword evidence="14" id="KW-1185">Reference proteome</keyword>
<proteinExistence type="inferred from homology"/>
<comment type="function">
    <text evidence="9">Catalyzes the synthesis of 5,6-dihydrouridine (D), a modified base found in the D-loop of most tRNAs, via the reduction of the C5-C6 double bond in target uridines. Specifically modifies U16 in tRNAs.</text>
</comment>
<dbReference type="Gene3D" id="3.20.20.70">
    <property type="entry name" value="Aldolase class I"/>
    <property type="match status" value="1"/>
</dbReference>
<dbReference type="InterPro" id="IPR035587">
    <property type="entry name" value="DUS-like_FMN-bd"/>
</dbReference>
<feature type="binding site" evidence="9">
    <location>
        <position position="68"/>
    </location>
    <ligand>
        <name>FMN</name>
        <dbReference type="ChEBI" id="CHEBI:58210"/>
    </ligand>
</feature>
<dbReference type="PANTHER" id="PTHR11082:SF26">
    <property type="entry name" value="TRNA-DIHYDROURIDINE(16) SYNTHASE"/>
    <property type="match status" value="1"/>
</dbReference>
<dbReference type="InterPro" id="IPR013785">
    <property type="entry name" value="Aldolase_TIM"/>
</dbReference>
<evidence type="ECO:0000313" key="14">
    <source>
        <dbReference type="Proteomes" id="UP001500359"/>
    </source>
</evidence>
<comment type="catalytic activity">
    <reaction evidence="9">
        <text>5,6-dihydrouridine(16) in tRNA + NADP(+) = uridine(16) in tRNA + NADPH + H(+)</text>
        <dbReference type="Rhea" id="RHEA:53376"/>
        <dbReference type="Rhea" id="RHEA-COMP:13543"/>
        <dbReference type="Rhea" id="RHEA-COMP:13544"/>
        <dbReference type="ChEBI" id="CHEBI:15378"/>
        <dbReference type="ChEBI" id="CHEBI:57783"/>
        <dbReference type="ChEBI" id="CHEBI:58349"/>
        <dbReference type="ChEBI" id="CHEBI:65315"/>
        <dbReference type="ChEBI" id="CHEBI:74443"/>
    </reaction>
</comment>
<feature type="site" description="Interacts with tRNA; defines subfamily-specific binding signature" evidence="9">
    <location>
        <position position="294"/>
    </location>
</feature>
<dbReference type="InterPro" id="IPR001269">
    <property type="entry name" value="DUS_fam"/>
</dbReference>
<comment type="similarity">
    <text evidence="9">Belongs to the Dus family. DusC subfamily.</text>
</comment>
<accession>A0ABP3WM93</accession>
<feature type="region of interest" description="Disordered" evidence="11">
    <location>
        <begin position="309"/>
        <end position="329"/>
    </location>
</feature>
<dbReference type="Proteomes" id="UP001500359">
    <property type="component" value="Unassembled WGS sequence"/>
</dbReference>
<evidence type="ECO:0000256" key="7">
    <source>
        <dbReference type="ARBA" id="ARBA00022884"/>
    </source>
</evidence>